<evidence type="ECO:0000313" key="2">
    <source>
        <dbReference type="EMBL" id="EFE85497.1"/>
    </source>
</evidence>
<feature type="transmembrane region" description="Helical" evidence="1">
    <location>
        <begin position="36"/>
        <end position="52"/>
    </location>
</feature>
<gene>
    <name evidence="2" type="ORF">FUSPEROL_02592</name>
</gene>
<name>D4CYS7_9FUSO</name>
<comment type="caution">
    <text evidence="2">The sequence shown here is derived from an EMBL/GenBank/DDBJ whole genome shotgun (WGS) entry which is preliminary data.</text>
</comment>
<dbReference type="RefSeq" id="WP_005975891.1">
    <property type="nucleotide sequence ID" value="NZ_GG665901.1"/>
</dbReference>
<dbReference type="EMBL" id="ACJY01000116">
    <property type="protein sequence ID" value="EFE85497.1"/>
    <property type="molecule type" value="Genomic_DNA"/>
</dbReference>
<dbReference type="HOGENOM" id="CLU_1473156_0_0_0"/>
<accession>D4CYS7</accession>
<dbReference type="GeneID" id="78420730"/>
<keyword evidence="1" id="KW-0472">Membrane</keyword>
<feature type="transmembrane region" description="Helical" evidence="1">
    <location>
        <begin position="156"/>
        <end position="176"/>
    </location>
</feature>
<reference evidence="2 3" key="1">
    <citation type="submission" date="2010-02" db="EMBL/GenBank/DDBJ databases">
        <authorList>
            <person name="Weinstock G."/>
            <person name="Sodergren E."/>
            <person name="Clifton S."/>
            <person name="Fulton L."/>
            <person name="Fulton B."/>
            <person name="Courtney L."/>
            <person name="Fronick C."/>
            <person name="Harrison M."/>
            <person name="Strong C."/>
            <person name="Farmer C."/>
            <person name="Delahaunty K."/>
            <person name="Markovic C."/>
            <person name="Hall O."/>
            <person name="Minx P."/>
            <person name="Tomlinson C."/>
            <person name="Mitreva M."/>
            <person name="Nelson J."/>
            <person name="Hou S."/>
            <person name="Wollam A."/>
            <person name="Pepin K.H."/>
            <person name="Johnson M."/>
            <person name="Bhonagiri V."/>
            <person name="Zhang X."/>
            <person name="Suruliraj S."/>
            <person name="Warren W."/>
            <person name="Chinwalla A."/>
            <person name="Mardis E.R."/>
            <person name="Wilson R.K."/>
        </authorList>
    </citation>
    <scope>NUCLEOTIDE SEQUENCE [LARGE SCALE GENOMIC DNA]</scope>
    <source>
        <strain evidence="2 3">ATCC 33693</strain>
    </source>
</reference>
<evidence type="ECO:0000256" key="1">
    <source>
        <dbReference type="SAM" id="Phobius"/>
    </source>
</evidence>
<feature type="transmembrane region" description="Helical" evidence="1">
    <location>
        <begin position="129"/>
        <end position="144"/>
    </location>
</feature>
<proteinExistence type="predicted"/>
<sequence>MIYKLNLLGFLLIVVSFFLGIKLPDWDFKLRLRHRSILTHSPFVTIIFIALYETDTSYFFKYFIVGFSSAIAIHILFDLFPRKWHGGALLKIPFNGITCSKETTKLFFIATSLISVFLALFYMTDIKEYFFVLFFSFLIFIKKRKYENATIKPAIIFTFLYLVLGVLKFEILFKLLKGIF</sequence>
<feature type="transmembrane region" description="Helical" evidence="1">
    <location>
        <begin position="58"/>
        <end position="77"/>
    </location>
</feature>
<keyword evidence="1" id="KW-1133">Transmembrane helix</keyword>
<dbReference type="AlphaFoldDB" id="D4CYS7"/>
<organism evidence="2 3">
    <name type="scientific">Fusobacterium periodonticum ATCC 33693</name>
    <dbReference type="NCBI Taxonomy" id="546275"/>
    <lineage>
        <taxon>Bacteria</taxon>
        <taxon>Fusobacteriati</taxon>
        <taxon>Fusobacteriota</taxon>
        <taxon>Fusobacteriia</taxon>
        <taxon>Fusobacteriales</taxon>
        <taxon>Fusobacteriaceae</taxon>
        <taxon>Fusobacterium</taxon>
    </lineage>
</organism>
<dbReference type="eggNOG" id="ENOG502ZCKR">
    <property type="taxonomic scope" value="Bacteria"/>
</dbReference>
<dbReference type="Proteomes" id="UP000003748">
    <property type="component" value="Unassembled WGS sequence"/>
</dbReference>
<keyword evidence="1" id="KW-0812">Transmembrane</keyword>
<feature type="transmembrane region" description="Helical" evidence="1">
    <location>
        <begin position="6"/>
        <end position="24"/>
    </location>
</feature>
<protein>
    <submittedName>
        <fullName evidence="2">Uncharacterized protein</fullName>
    </submittedName>
</protein>
<evidence type="ECO:0000313" key="3">
    <source>
        <dbReference type="Proteomes" id="UP000003748"/>
    </source>
</evidence>
<dbReference type="OrthoDB" id="89473at2"/>